<sequence>MTSFWELLSFLLDALTCFELKRPEFTCNLQLQSTVSILTIRNTGKRAARNLKVSGVINHGRNKTYCLLFGKGSKKLKTIFIKTAKANHNFPIKINVPSQVHRQEGFKICLTIEYQLIYFFLITRNYIYKTEINDFLNLELF</sequence>
<dbReference type="RefSeq" id="WP_115333038.1">
    <property type="nucleotide sequence ID" value="NZ_CAAAHP010000014.1"/>
</dbReference>
<evidence type="ECO:0000313" key="2">
    <source>
        <dbReference type="Proteomes" id="UP000254794"/>
    </source>
</evidence>
<keyword evidence="2" id="KW-1185">Reference proteome</keyword>
<evidence type="ECO:0000313" key="1">
    <source>
        <dbReference type="EMBL" id="STX81684.1"/>
    </source>
</evidence>
<protein>
    <submittedName>
        <fullName evidence="1">Uncharacterized protein</fullName>
    </submittedName>
</protein>
<accession>A0A378KIR2</accession>
<gene>
    <name evidence="1" type="ORF">NCTC13316_03559</name>
</gene>
<proteinExistence type="predicted"/>
<dbReference type="EMBL" id="UGOD01000008">
    <property type="protein sequence ID" value="STX81684.1"/>
    <property type="molecule type" value="Genomic_DNA"/>
</dbReference>
<reference evidence="1 2" key="1">
    <citation type="submission" date="2018-06" db="EMBL/GenBank/DDBJ databases">
        <authorList>
            <consortium name="Pathogen Informatics"/>
            <person name="Doyle S."/>
        </authorList>
    </citation>
    <scope>NUCLEOTIDE SEQUENCE [LARGE SCALE GENOMIC DNA]</scope>
    <source>
        <strain evidence="1 2">NCTC13316</strain>
    </source>
</reference>
<dbReference type="AlphaFoldDB" id="A0A378KIR2"/>
<name>A0A378KIR2_9GAMM</name>
<organism evidence="1 2">
    <name type="scientific">Legionella busanensis</name>
    <dbReference type="NCBI Taxonomy" id="190655"/>
    <lineage>
        <taxon>Bacteria</taxon>
        <taxon>Pseudomonadati</taxon>
        <taxon>Pseudomonadota</taxon>
        <taxon>Gammaproteobacteria</taxon>
        <taxon>Legionellales</taxon>
        <taxon>Legionellaceae</taxon>
        <taxon>Legionella</taxon>
    </lineage>
</organism>
<dbReference type="Proteomes" id="UP000254794">
    <property type="component" value="Unassembled WGS sequence"/>
</dbReference>